<comment type="caution">
    <text evidence="1">The sequence shown here is derived from an EMBL/GenBank/DDBJ whole genome shotgun (WGS) entry which is preliminary data.</text>
</comment>
<sequence length="89" mass="9583">MSAFFAIPAGSSTGQSNGKRYVVSRSELAGGKSQKLVAHELGGNDYISLNLYLTRASGALLRPCEMPAEKVVKFVLGFRPDRQAESVHI</sequence>
<name>A0A0X3TRT7_9RHOB</name>
<dbReference type="STRING" id="1685378.AVO44_13905"/>
<organism evidence="1 2">
    <name type="scientific">Ruegeria profundi</name>
    <dbReference type="NCBI Taxonomy" id="1685378"/>
    <lineage>
        <taxon>Bacteria</taxon>
        <taxon>Pseudomonadati</taxon>
        <taxon>Pseudomonadota</taxon>
        <taxon>Alphaproteobacteria</taxon>
        <taxon>Rhodobacterales</taxon>
        <taxon>Roseobacteraceae</taxon>
        <taxon>Ruegeria</taxon>
    </lineage>
</organism>
<dbReference type="AlphaFoldDB" id="A0A0X3TRT7"/>
<dbReference type="Proteomes" id="UP000053690">
    <property type="component" value="Unassembled WGS sequence"/>
</dbReference>
<evidence type="ECO:0008006" key="3">
    <source>
        <dbReference type="Google" id="ProtNLM"/>
    </source>
</evidence>
<evidence type="ECO:0000313" key="2">
    <source>
        <dbReference type="Proteomes" id="UP000053690"/>
    </source>
</evidence>
<evidence type="ECO:0000313" key="1">
    <source>
        <dbReference type="EMBL" id="KUJ78438.1"/>
    </source>
</evidence>
<dbReference type="EMBL" id="LQBP01000007">
    <property type="protein sequence ID" value="KUJ78438.1"/>
    <property type="molecule type" value="Genomic_DNA"/>
</dbReference>
<proteinExistence type="predicted"/>
<keyword evidence="2" id="KW-1185">Reference proteome</keyword>
<accession>A0A0X3TRT7</accession>
<protein>
    <recommendedName>
        <fullName evidence="3">Peptide methionine sulfoxide reductase</fullName>
    </recommendedName>
</protein>
<gene>
    <name evidence="1" type="ORF">AVO44_13905</name>
</gene>
<reference evidence="2" key="1">
    <citation type="submission" date="2015-12" db="EMBL/GenBank/DDBJ databases">
        <authorList>
            <person name="Zhang G."/>
            <person name="Stingl U."/>
        </authorList>
    </citation>
    <scope>NUCLEOTIDE SEQUENCE [LARGE SCALE GENOMIC DNA]</scope>
    <source>
        <strain evidence="2">ZGT108</strain>
    </source>
</reference>